<gene>
    <name evidence="2" type="ORF">PSJ8397_02920</name>
</gene>
<dbReference type="Proteomes" id="UP000193623">
    <property type="component" value="Unassembled WGS sequence"/>
</dbReference>
<feature type="domain" description="FAD-dependent urate hydroxylase HpyO/Asp monooxygenase CreE-like FAD/NAD(P)-binding" evidence="1">
    <location>
        <begin position="15"/>
        <end position="184"/>
    </location>
</feature>
<evidence type="ECO:0000259" key="1">
    <source>
        <dbReference type="Pfam" id="PF13454"/>
    </source>
</evidence>
<sequence length="479" mass="51379">MTQLTDLTKDRPAHVIVGDGITALAFLETGTFAQGDHVIVMGRAATSLGRGAAYAAGEAGTPWRFAYLLNSPADDIDPAFAKWLADKWDEIAATMSGRSPNWLAAAGPLVDAGDIYGVNAPREFYGDFMAEVLAVRRAELETQGVCVTLHDCDAVALRTTPTAIEVETATGDVAYAHHVDVAPGGPSTMDIEGHDGPFAAPSVFGHEHRIAEHIKAGAEICCIGGNAAMLDVLRLCQSLIPDDQIKFVVCAPDGQVPPPLVPRMPRRMTQPNLTTGHETADGFLSEVAREIDAAKAAGDETREIRAGFRAHFLANPLHSFVPDINEARRVPGTLRHWLRGGTRDTIWDMHRLIDAGVVRMVQGMVAGVDHLDTGARVRLLDVDGRETTMDTGFVVNCAGAGPHSVYDPLTEGLLRDGMVGVAPINRGLKVGAGCQTKDARVRFLAPSVTEIGDEVMAMPLYDAHMLRTYVRRAQAKTTQ</sequence>
<dbReference type="PANTHER" id="PTHR40254">
    <property type="entry name" value="BLR0577 PROTEIN"/>
    <property type="match status" value="1"/>
</dbReference>
<dbReference type="InterPro" id="IPR052189">
    <property type="entry name" value="L-asp_N-monooxygenase_NS-form"/>
</dbReference>
<name>A0A1Y5T7F6_9RHOB</name>
<dbReference type="AlphaFoldDB" id="A0A1Y5T7F6"/>
<protein>
    <recommendedName>
        <fullName evidence="1">FAD-dependent urate hydroxylase HpyO/Asp monooxygenase CreE-like FAD/NAD(P)-binding domain-containing protein</fullName>
    </recommendedName>
</protein>
<dbReference type="OrthoDB" id="7790078at2"/>
<organism evidence="2 3">
    <name type="scientific">Pseudooctadecabacter jejudonensis</name>
    <dbReference type="NCBI Taxonomy" id="1391910"/>
    <lineage>
        <taxon>Bacteria</taxon>
        <taxon>Pseudomonadati</taxon>
        <taxon>Pseudomonadota</taxon>
        <taxon>Alphaproteobacteria</taxon>
        <taxon>Rhodobacterales</taxon>
        <taxon>Paracoccaceae</taxon>
        <taxon>Pseudooctadecabacter</taxon>
    </lineage>
</organism>
<proteinExistence type="predicted"/>
<dbReference type="Pfam" id="PF13454">
    <property type="entry name" value="NAD_binding_9"/>
    <property type="match status" value="1"/>
</dbReference>
<reference evidence="2 3" key="1">
    <citation type="submission" date="2017-03" db="EMBL/GenBank/DDBJ databases">
        <authorList>
            <person name="Afonso C.L."/>
            <person name="Miller P.J."/>
            <person name="Scott M.A."/>
            <person name="Spackman E."/>
            <person name="Goraichik I."/>
            <person name="Dimitrov K.M."/>
            <person name="Suarez D.L."/>
            <person name="Swayne D.E."/>
        </authorList>
    </citation>
    <scope>NUCLEOTIDE SEQUENCE [LARGE SCALE GENOMIC DNA]</scope>
    <source>
        <strain evidence="2 3">CECT 8397</strain>
    </source>
</reference>
<dbReference type="InterPro" id="IPR038732">
    <property type="entry name" value="HpyO/CreE_NAD-binding"/>
</dbReference>
<dbReference type="EMBL" id="FWFT01000005">
    <property type="protein sequence ID" value="SLN55504.1"/>
    <property type="molecule type" value="Genomic_DNA"/>
</dbReference>
<dbReference type="PANTHER" id="PTHR40254:SF1">
    <property type="entry name" value="BLR0577 PROTEIN"/>
    <property type="match status" value="1"/>
</dbReference>
<accession>A0A1Y5T7F6</accession>
<evidence type="ECO:0000313" key="3">
    <source>
        <dbReference type="Proteomes" id="UP000193623"/>
    </source>
</evidence>
<keyword evidence="3" id="KW-1185">Reference proteome</keyword>
<dbReference type="RefSeq" id="WP_085865307.1">
    <property type="nucleotide sequence ID" value="NZ_FWFT01000005.1"/>
</dbReference>
<evidence type="ECO:0000313" key="2">
    <source>
        <dbReference type="EMBL" id="SLN55504.1"/>
    </source>
</evidence>